<dbReference type="InterPro" id="IPR016181">
    <property type="entry name" value="Acyl_CoA_acyltransferase"/>
</dbReference>
<evidence type="ECO:0000313" key="7">
    <source>
        <dbReference type="EMBL" id="QRG06722.1"/>
    </source>
</evidence>
<evidence type="ECO:0000256" key="2">
    <source>
        <dbReference type="ARBA" id="ARBA00022649"/>
    </source>
</evidence>
<organism evidence="7 8">
    <name type="scientific">Xanthobacter dioxanivorans</name>
    <dbReference type="NCBI Taxonomy" id="2528964"/>
    <lineage>
        <taxon>Bacteria</taxon>
        <taxon>Pseudomonadati</taxon>
        <taxon>Pseudomonadota</taxon>
        <taxon>Alphaproteobacteria</taxon>
        <taxon>Hyphomicrobiales</taxon>
        <taxon>Xanthobacteraceae</taxon>
        <taxon>Xanthobacter</taxon>
    </lineage>
</organism>
<feature type="domain" description="N-acetyltransferase" evidence="6">
    <location>
        <begin position="51"/>
        <end position="146"/>
    </location>
</feature>
<evidence type="ECO:0000256" key="1">
    <source>
        <dbReference type="ARBA" id="ARBA00022491"/>
    </source>
</evidence>
<dbReference type="EMBL" id="CP063362">
    <property type="protein sequence ID" value="QRG06722.1"/>
    <property type="molecule type" value="Genomic_DNA"/>
</dbReference>
<keyword evidence="8" id="KW-1185">Reference proteome</keyword>
<dbReference type="KEGG" id="xdi:EZH22_28150"/>
<protein>
    <submittedName>
        <fullName evidence="7">GNAT family N-acetyltransferase</fullName>
    </submittedName>
</protein>
<dbReference type="AlphaFoldDB" id="A0A974PNA3"/>
<keyword evidence="2" id="KW-1277">Toxin-antitoxin system</keyword>
<dbReference type="SUPFAM" id="SSF55729">
    <property type="entry name" value="Acyl-CoA N-acyltransferases (Nat)"/>
    <property type="match status" value="1"/>
</dbReference>
<evidence type="ECO:0000256" key="4">
    <source>
        <dbReference type="ARBA" id="ARBA00023315"/>
    </source>
</evidence>
<keyword evidence="3" id="KW-0808">Transferase</keyword>
<dbReference type="PANTHER" id="PTHR36449:SF1">
    <property type="entry name" value="ACETYLTRANSFERASE"/>
    <property type="match status" value="1"/>
</dbReference>
<keyword evidence="4" id="KW-0012">Acyltransferase</keyword>
<keyword evidence="1" id="KW-0678">Repressor</keyword>
<dbReference type="GO" id="GO:0016747">
    <property type="term" value="F:acyltransferase activity, transferring groups other than amino-acyl groups"/>
    <property type="evidence" value="ECO:0007669"/>
    <property type="project" value="InterPro"/>
</dbReference>
<dbReference type="InterPro" id="IPR000182">
    <property type="entry name" value="GNAT_dom"/>
</dbReference>
<evidence type="ECO:0000259" key="6">
    <source>
        <dbReference type="Pfam" id="PF13508"/>
    </source>
</evidence>
<comment type="catalytic activity">
    <reaction evidence="5">
        <text>glycyl-tRNA(Gly) + acetyl-CoA = N-acetylglycyl-tRNA(Gly) + CoA + H(+)</text>
        <dbReference type="Rhea" id="RHEA:81867"/>
        <dbReference type="Rhea" id="RHEA-COMP:9683"/>
        <dbReference type="Rhea" id="RHEA-COMP:19766"/>
        <dbReference type="ChEBI" id="CHEBI:15378"/>
        <dbReference type="ChEBI" id="CHEBI:57287"/>
        <dbReference type="ChEBI" id="CHEBI:57288"/>
        <dbReference type="ChEBI" id="CHEBI:78522"/>
        <dbReference type="ChEBI" id="CHEBI:232036"/>
    </reaction>
</comment>
<evidence type="ECO:0000256" key="5">
    <source>
        <dbReference type="ARBA" id="ARBA00049880"/>
    </source>
</evidence>
<proteinExistence type="predicted"/>
<sequence length="164" mass="18017">MTGFGIEKLHRRHAVEAFDCGEDALNRFLIRFALPNQMANASQTYVGIAGDDAIVGFYTLVVGEVRYEGAPERLTKGLARHPVPVMLLARLGVGTKWHSKGIGAGLLRDAVLRTLQVADIAGVRALVVHAKNDAARSLYERFDFQPSPTDPLHLFALIKDLRNL</sequence>
<accession>A0A974PNA3</accession>
<evidence type="ECO:0000313" key="8">
    <source>
        <dbReference type="Proteomes" id="UP000596427"/>
    </source>
</evidence>
<dbReference type="Pfam" id="PF13508">
    <property type="entry name" value="Acetyltransf_7"/>
    <property type="match status" value="1"/>
</dbReference>
<gene>
    <name evidence="7" type="ORF">EZH22_28150</name>
</gene>
<dbReference type="Gene3D" id="3.40.630.30">
    <property type="match status" value="1"/>
</dbReference>
<reference evidence="7 8" key="1">
    <citation type="submission" date="2020-10" db="EMBL/GenBank/DDBJ databases">
        <title>Degradation of 1,4-Dioxane by Xanthobacter sp. YN2, via a Novel Group-2 Soluble Di-Iron Monooxygenase.</title>
        <authorList>
            <person name="Ma F."/>
            <person name="Wang Y."/>
            <person name="Yang J."/>
            <person name="Guo H."/>
            <person name="Su D."/>
            <person name="Yu L."/>
        </authorList>
    </citation>
    <scope>NUCLEOTIDE SEQUENCE [LARGE SCALE GENOMIC DNA]</scope>
    <source>
        <strain evidence="7 8">YN2</strain>
    </source>
</reference>
<dbReference type="PANTHER" id="PTHR36449">
    <property type="entry name" value="ACETYLTRANSFERASE-RELATED"/>
    <property type="match status" value="1"/>
</dbReference>
<name>A0A974PNA3_9HYPH</name>
<evidence type="ECO:0000256" key="3">
    <source>
        <dbReference type="ARBA" id="ARBA00022679"/>
    </source>
</evidence>
<dbReference type="Proteomes" id="UP000596427">
    <property type="component" value="Chromosome"/>
</dbReference>
<dbReference type="RefSeq" id="WP_203193631.1">
    <property type="nucleotide sequence ID" value="NZ_CP063362.1"/>
</dbReference>